<dbReference type="PANTHER" id="PTHR10063:SF11">
    <property type="entry name" value="RHO GTPASE-ACTIVATING PROTEIN CG5521-RELATED"/>
    <property type="match status" value="1"/>
</dbReference>
<dbReference type="GO" id="GO:0005096">
    <property type="term" value="F:GTPase activator activity"/>
    <property type="evidence" value="ECO:0007669"/>
    <property type="project" value="UniProtKB-KW"/>
</dbReference>
<dbReference type="InterPro" id="IPR027107">
    <property type="entry name" value="Tuberin/Ral-act_asu"/>
</dbReference>
<feature type="domain" description="Rap-GAP" evidence="4">
    <location>
        <begin position="1454"/>
        <end position="1664"/>
    </location>
</feature>
<organism evidence="5 6">
    <name type="scientific">Dimorphilus gyrociliatus</name>
    <dbReference type="NCBI Taxonomy" id="2664684"/>
    <lineage>
        <taxon>Eukaryota</taxon>
        <taxon>Metazoa</taxon>
        <taxon>Spiralia</taxon>
        <taxon>Lophotrochozoa</taxon>
        <taxon>Annelida</taxon>
        <taxon>Polychaeta</taxon>
        <taxon>Polychaeta incertae sedis</taxon>
        <taxon>Dinophilidae</taxon>
        <taxon>Dimorphilus</taxon>
    </lineage>
</organism>
<dbReference type="PROSITE" id="PS50085">
    <property type="entry name" value="RAPGAP"/>
    <property type="match status" value="1"/>
</dbReference>
<feature type="region of interest" description="Disordered" evidence="3">
    <location>
        <begin position="705"/>
        <end position="728"/>
    </location>
</feature>
<dbReference type="SUPFAM" id="SSF111347">
    <property type="entry name" value="Rap/Ran-GAP"/>
    <property type="match status" value="1"/>
</dbReference>
<dbReference type="InterPro" id="IPR035974">
    <property type="entry name" value="Rap/Ran-GAP_sf"/>
</dbReference>
<dbReference type="Pfam" id="PF02145">
    <property type="entry name" value="Rap_GAP"/>
    <property type="match status" value="1"/>
</dbReference>
<evidence type="ECO:0000256" key="2">
    <source>
        <dbReference type="ARBA" id="ARBA00022553"/>
    </source>
</evidence>
<evidence type="ECO:0000256" key="1">
    <source>
        <dbReference type="ARBA" id="ARBA00022468"/>
    </source>
</evidence>
<proteinExistence type="predicted"/>
<dbReference type="Proteomes" id="UP000549394">
    <property type="component" value="Unassembled WGS sequence"/>
</dbReference>
<comment type="caution">
    <text evidence="5">The sequence shown here is derived from an EMBL/GenBank/DDBJ whole genome shotgun (WGS) entry which is preliminary data.</text>
</comment>
<dbReference type="InterPro" id="IPR000331">
    <property type="entry name" value="Rap/Ran_GAP_dom"/>
</dbReference>
<reference evidence="5 6" key="1">
    <citation type="submission" date="2020-08" db="EMBL/GenBank/DDBJ databases">
        <authorList>
            <person name="Hejnol A."/>
        </authorList>
    </citation>
    <scope>NUCLEOTIDE SEQUENCE [LARGE SCALE GENOMIC DNA]</scope>
</reference>
<dbReference type="EMBL" id="CAJFCJ010000019">
    <property type="protein sequence ID" value="CAD5123142.1"/>
    <property type="molecule type" value="Genomic_DNA"/>
</dbReference>
<accession>A0A7I8W3K3</accession>
<evidence type="ECO:0000259" key="4">
    <source>
        <dbReference type="PROSITE" id="PS50085"/>
    </source>
</evidence>
<dbReference type="Pfam" id="PF20412">
    <property type="entry name" value="RALGAPB_N"/>
    <property type="match status" value="1"/>
</dbReference>
<evidence type="ECO:0000256" key="3">
    <source>
        <dbReference type="SAM" id="MobiDB-lite"/>
    </source>
</evidence>
<evidence type="ECO:0000313" key="6">
    <source>
        <dbReference type="Proteomes" id="UP000549394"/>
    </source>
</evidence>
<protein>
    <submittedName>
        <fullName evidence="5">DgyrCDS11512</fullName>
    </submittedName>
</protein>
<dbReference type="InterPro" id="IPR046859">
    <property type="entry name" value="RGPA/RALGAPB_N"/>
</dbReference>
<dbReference type="GO" id="GO:0051056">
    <property type="term" value="P:regulation of small GTPase mediated signal transduction"/>
    <property type="evidence" value="ECO:0007669"/>
    <property type="project" value="InterPro"/>
</dbReference>
<keyword evidence="6" id="KW-1185">Reference proteome</keyword>
<dbReference type="Gene3D" id="3.40.50.11210">
    <property type="entry name" value="Rap/Ran-GAP"/>
    <property type="match status" value="1"/>
</dbReference>
<sequence>MANNDKTTSTMNEKLNFPTRRRSLLERLIPNRKRSLRAQTSKSCDNVFEEANREISQNKVKQRRATSDSVENLHVQPRPSRKSSIFRHFQRNDHMDVHQDMNAIHRHSVTMTSMFGTKKHADLKKLITKLKDSSKGIFGRIKSLRNALCEAAEAEASEFLRENYYLVFYLISDAFEHLENISTKTHKKGDEVDVTIEMLERLIMENPDPISIGWQQNGMGRLIKRLLHPNNLKEKREIGIKLFLEWYCIMRDSSSNFCDQTFQDLIPSDFNNHSLNLQHDFIFTPGEFALKISPAPFNPIVVKSPNEYCESRELMRKMLDLIILSPDSIRWPEASHKLKALNFLMNRLKKVYVGKLFKNSPLCSIYNTNPPPHPDKSTMVNDPIDGVREELLLWLAKYVCRSQDMAISNVNEDLIHQVIFSSRHSVDVVLDLFRYALLLPASCYSIKKQILYVYTSWFLTHPNGSQAMPPIFFNRSEVEKTQKMFESLPLEPNVNNKDERDSYVPFQRALTWYIIHIAGILQPYKCYSDLEQERHLELCSLVINNYKRLSQEVRLERETWHELLLVLLRSTDILMVKRDAFTNNLAKQLFSTLLTIWLKAAQTVEIEKGLWNSLLSSLKSLTRWKELIDEWSSRLFDLTKDLAVKVYGVELPDGDKTKHSDRIASRQNNSLISRVNTEIEGRSGLPPQEFSPQKVKAQKLLQKEKRQISGEATPGSKLSLDDEEPQLSKWRSDSDLTAADDNCETLPRVASHTSVYEAANASPAKEIRAIKSQDTEYSTSIIGGEGLEGAVVLWRRFVGILGNVNEIEEPYSYGEIVRQIERIIGKLEYVRDNMKFDCDVYPPIAWFSSWLFAALRLDDSYQKGKLTAIKLLCKLLLDDPKARHSLSFISRFIHTIHTVLHSGNDELRNIIVKECSSKILSADVAGVSLLFSHLAHASYSVLESKDLNQPRKEAVSLLFGLLNVHDDSLPSLDPRCLSPALVECKNLKEDIIQKLIYYSKTEQSEDARIVALNSISSFTYKELSICSQDRFPHPVVKDNIHVLLATVHSEKLKQKSISRVACDLLVMLAEKVDKILTFVADIPGRVIESLVHTLCTLLSKPDEKLTVGVMLTCLEWVMRCPLPLLLDNGAGAYKCFLQKVFSALEQASSGDIQPRPDEPSIVYETIEDVYSSTKFNDDNQFSIKLAADAVINSLINLLGVWPMGGGAALLHSHVNEAHDNVSDLSGEFTSSILNASNLQWLVSNGGSVISAIQLPQHLSNGGGTGGLVRAENQARFLIRNFIGKYCWDATFVYGMGNCRSGSYTYSNEDVKPLSNKALTYLTKSDAFANKFNELDSFLLYIEESSPECRLKPGQPLDSPYPLPSYFGSEAIANATKSLTSQQAAENERTWTNRNNPSVVAKRADAQEVGPRTKFEVEWPFCITRLFLWHLGLGPIEKRQSLDILEQGDPLIRHLKNIDKQLCRETHKVGLLYAASGQKTKAEMLDNDAGSRLFEDTVSGLGWDVELSSHPGFTGGLSRNKCTTTYYASSWQELVWHVSTRMESGSDEKRHLKLKHLGNDEVLVVFVEKGANFSRSTLRTDFADVLIIIKPAPSTRLSTKAVSVTIDTKKSNMHVGPLYNGAIVEIRCLPQLLRATVLNASRKLRFLLPHFKQFYEERSHYVKMLVEEKRRRCTFEDFAEALFAPVLPSISVPYLHKRNSPAVENSDHNAESRETMFTWHGQNLSQFRKKLTSSDV</sequence>
<evidence type="ECO:0000313" key="5">
    <source>
        <dbReference type="EMBL" id="CAD5123142.1"/>
    </source>
</evidence>
<keyword evidence="2" id="KW-0597">Phosphoprotein</keyword>
<gene>
    <name evidence="5" type="ORF">DGYR_LOCUS10856</name>
</gene>
<dbReference type="OrthoDB" id="19311at2759"/>
<dbReference type="FunFam" id="3.40.50.11210:FF:000001">
    <property type="entry name" value="Ral GTPase-activating protein subunit alpha-1 isoform 1"/>
    <property type="match status" value="1"/>
</dbReference>
<name>A0A7I8W3K3_9ANNE</name>
<dbReference type="SUPFAM" id="SSF48371">
    <property type="entry name" value="ARM repeat"/>
    <property type="match status" value="1"/>
</dbReference>
<keyword evidence="1" id="KW-0343">GTPase activation</keyword>
<dbReference type="GO" id="GO:0005634">
    <property type="term" value="C:nucleus"/>
    <property type="evidence" value="ECO:0007669"/>
    <property type="project" value="InterPro"/>
</dbReference>
<dbReference type="InterPro" id="IPR016024">
    <property type="entry name" value="ARM-type_fold"/>
</dbReference>
<dbReference type="GO" id="GO:0005737">
    <property type="term" value="C:cytoplasm"/>
    <property type="evidence" value="ECO:0007669"/>
    <property type="project" value="TreeGrafter"/>
</dbReference>
<feature type="region of interest" description="Disordered" evidence="3">
    <location>
        <begin position="55"/>
        <end position="82"/>
    </location>
</feature>
<dbReference type="PANTHER" id="PTHR10063">
    <property type="entry name" value="TUBERIN"/>
    <property type="match status" value="1"/>
</dbReference>